<reference evidence="1 2" key="1">
    <citation type="submission" date="2015-09" db="EMBL/GenBank/DDBJ databases">
        <title>Trachymyrmex zeteki WGS genome.</title>
        <authorList>
            <person name="Nygaard S."/>
            <person name="Hu H."/>
            <person name="Boomsma J."/>
            <person name="Zhang G."/>
        </authorList>
    </citation>
    <scope>NUCLEOTIDE SEQUENCE [LARGE SCALE GENOMIC DNA]</scope>
    <source>
        <strain evidence="1">Tzet28-1</strain>
        <tissue evidence="1">Whole body</tissue>
    </source>
</reference>
<protein>
    <submittedName>
        <fullName evidence="1">Uncharacterized protein</fullName>
    </submittedName>
</protein>
<organism evidence="1 2">
    <name type="scientific">Mycetomoellerius zeteki</name>
    <dbReference type="NCBI Taxonomy" id="64791"/>
    <lineage>
        <taxon>Eukaryota</taxon>
        <taxon>Metazoa</taxon>
        <taxon>Ecdysozoa</taxon>
        <taxon>Arthropoda</taxon>
        <taxon>Hexapoda</taxon>
        <taxon>Insecta</taxon>
        <taxon>Pterygota</taxon>
        <taxon>Neoptera</taxon>
        <taxon>Endopterygota</taxon>
        <taxon>Hymenoptera</taxon>
        <taxon>Apocrita</taxon>
        <taxon>Aculeata</taxon>
        <taxon>Formicoidea</taxon>
        <taxon>Formicidae</taxon>
        <taxon>Myrmicinae</taxon>
        <taxon>Mycetomoellerius</taxon>
    </lineage>
</organism>
<dbReference type="AlphaFoldDB" id="A0A151X932"/>
<sequence>RCLDYGDASHLLHQMHRTELRGPTNRARLSSMRAGHIEIYFNFNIEKQQGCNDSLSYTFSLRSKELYYFTLKNSEKCTIAYHATKCRRVENFRCAVVRYIDSLRVDISIFLISLYSIVANQDKAINQNMINTAANHKDIILISDLQPQELLCRLLEIRDLCRLQLKDTIIML</sequence>
<proteinExistence type="predicted"/>
<dbReference type="Proteomes" id="UP000075809">
    <property type="component" value="Unassembled WGS sequence"/>
</dbReference>
<gene>
    <name evidence="1" type="ORF">ALC60_04203</name>
</gene>
<feature type="non-terminal residue" evidence="1">
    <location>
        <position position="1"/>
    </location>
</feature>
<evidence type="ECO:0000313" key="1">
    <source>
        <dbReference type="EMBL" id="KYQ56839.1"/>
    </source>
</evidence>
<name>A0A151X932_9HYME</name>
<dbReference type="EMBL" id="KQ982402">
    <property type="protein sequence ID" value="KYQ56839.1"/>
    <property type="molecule type" value="Genomic_DNA"/>
</dbReference>
<evidence type="ECO:0000313" key="2">
    <source>
        <dbReference type="Proteomes" id="UP000075809"/>
    </source>
</evidence>
<accession>A0A151X932</accession>
<keyword evidence="2" id="KW-1185">Reference proteome</keyword>